<name>A0ABU6ILM7_9FLAO</name>
<dbReference type="PANTHER" id="PTHR43022">
    <property type="entry name" value="PROTEIN SMF"/>
    <property type="match status" value="1"/>
</dbReference>
<feature type="domain" description="Smf/DprA SLOG" evidence="2">
    <location>
        <begin position="54"/>
        <end position="123"/>
    </location>
</feature>
<dbReference type="Proteomes" id="UP001355298">
    <property type="component" value="Unassembled WGS sequence"/>
</dbReference>
<dbReference type="InterPro" id="IPR057666">
    <property type="entry name" value="DrpA_SLOG"/>
</dbReference>
<dbReference type="Gene3D" id="3.40.50.450">
    <property type="match status" value="1"/>
</dbReference>
<dbReference type="EMBL" id="JAYMGW010000001">
    <property type="protein sequence ID" value="MEC4263885.1"/>
    <property type="molecule type" value="Genomic_DNA"/>
</dbReference>
<gene>
    <name evidence="3" type="ORF">VOP03_00880</name>
</gene>
<evidence type="ECO:0000259" key="2">
    <source>
        <dbReference type="Pfam" id="PF02481"/>
    </source>
</evidence>
<reference evidence="3 4" key="1">
    <citation type="submission" date="2024-01" db="EMBL/GenBank/DDBJ databases">
        <title>The strains designed SYSU M86414 and SYSU M84420 isolated from the marine sediment in San Sha City (Hainan Province, China).</title>
        <authorList>
            <person name="Guo D."/>
        </authorList>
    </citation>
    <scope>NUCLEOTIDE SEQUENCE [LARGE SCALE GENOMIC DNA]</scope>
    <source>
        <strain evidence="3 4">SYSU M84420</strain>
    </source>
</reference>
<dbReference type="InterPro" id="IPR003488">
    <property type="entry name" value="DprA"/>
</dbReference>
<proteinExistence type="inferred from homology"/>
<organism evidence="3 4">
    <name type="scientific">Flagellimonas halotolerans</name>
    <dbReference type="NCBI Taxonomy" id="3112164"/>
    <lineage>
        <taxon>Bacteria</taxon>
        <taxon>Pseudomonadati</taxon>
        <taxon>Bacteroidota</taxon>
        <taxon>Flavobacteriia</taxon>
        <taxon>Flavobacteriales</taxon>
        <taxon>Flavobacteriaceae</taxon>
        <taxon>Flagellimonas</taxon>
    </lineage>
</organism>
<comment type="similarity">
    <text evidence="1">Belongs to the DprA/Smf family.</text>
</comment>
<keyword evidence="4" id="KW-1185">Reference proteome</keyword>
<dbReference type="PANTHER" id="PTHR43022:SF1">
    <property type="entry name" value="PROTEIN SMF"/>
    <property type="match status" value="1"/>
</dbReference>
<evidence type="ECO:0000256" key="1">
    <source>
        <dbReference type="ARBA" id="ARBA00006525"/>
    </source>
</evidence>
<evidence type="ECO:0000313" key="3">
    <source>
        <dbReference type="EMBL" id="MEC4263885.1"/>
    </source>
</evidence>
<protein>
    <submittedName>
        <fullName evidence="3">DNA-processing protein DprA</fullName>
    </submittedName>
</protein>
<evidence type="ECO:0000313" key="4">
    <source>
        <dbReference type="Proteomes" id="UP001355298"/>
    </source>
</evidence>
<dbReference type="RefSeq" id="WP_326276694.1">
    <property type="nucleotide sequence ID" value="NZ_JAYKYV010000001.1"/>
</dbReference>
<sequence>MRKSNGVFVDNLHQLPKIDGIGKMTLKGLHDPIHLEEAKERSGFCPKKTLRYPFFLDDGYPSRLKHCFDGPILLFQQGNINLEHQKIISAVGTKNVTNYGTSFCNQFIEELAPLNPMIVSGLA</sequence>
<accession>A0ABU6ILM7</accession>
<comment type="caution">
    <text evidence="3">The sequence shown here is derived from an EMBL/GenBank/DDBJ whole genome shotgun (WGS) entry which is preliminary data.</text>
</comment>
<dbReference type="Pfam" id="PF02481">
    <property type="entry name" value="DNA_processg_A"/>
    <property type="match status" value="1"/>
</dbReference>